<feature type="domain" description="NmrA-like" evidence="3">
    <location>
        <begin position="5"/>
        <end position="227"/>
    </location>
</feature>
<dbReference type="SUPFAM" id="SSF51735">
    <property type="entry name" value="NAD(P)-binding Rossmann-fold domains"/>
    <property type="match status" value="1"/>
</dbReference>
<organism evidence="4 5">
    <name type="scientific">Cylindrodendrum hubeiense</name>
    <dbReference type="NCBI Taxonomy" id="595255"/>
    <lineage>
        <taxon>Eukaryota</taxon>
        <taxon>Fungi</taxon>
        <taxon>Dikarya</taxon>
        <taxon>Ascomycota</taxon>
        <taxon>Pezizomycotina</taxon>
        <taxon>Sordariomycetes</taxon>
        <taxon>Hypocreomycetidae</taxon>
        <taxon>Hypocreales</taxon>
        <taxon>Nectriaceae</taxon>
        <taxon>Cylindrodendrum</taxon>
    </lineage>
</organism>
<dbReference type="Proteomes" id="UP000722485">
    <property type="component" value="Unassembled WGS sequence"/>
</dbReference>
<dbReference type="InterPro" id="IPR051609">
    <property type="entry name" value="NmrA/Isoflavone_reductase-like"/>
</dbReference>
<reference evidence="4" key="1">
    <citation type="submission" date="2020-03" db="EMBL/GenBank/DDBJ databases">
        <title>Draft Genome Sequence of Cylindrodendrum hubeiense.</title>
        <authorList>
            <person name="Buettner E."/>
            <person name="Kellner H."/>
        </authorList>
    </citation>
    <scope>NUCLEOTIDE SEQUENCE</scope>
    <source>
        <strain evidence="4">IHI 201604</strain>
    </source>
</reference>
<evidence type="ECO:0000256" key="2">
    <source>
        <dbReference type="ARBA" id="ARBA00023002"/>
    </source>
</evidence>
<gene>
    <name evidence="4" type="ORF">G7Z17_g1399</name>
</gene>
<keyword evidence="1" id="KW-0521">NADP</keyword>
<proteinExistence type="predicted"/>
<dbReference type="Gene3D" id="3.90.25.10">
    <property type="entry name" value="UDP-galactose 4-epimerase, domain 1"/>
    <property type="match status" value="1"/>
</dbReference>
<dbReference type="OrthoDB" id="9974981at2759"/>
<dbReference type="PANTHER" id="PTHR47706:SF9">
    <property type="entry name" value="NMRA-LIKE DOMAIN-CONTAINING PROTEIN-RELATED"/>
    <property type="match status" value="1"/>
</dbReference>
<keyword evidence="2" id="KW-0560">Oxidoreductase</keyword>
<evidence type="ECO:0000313" key="4">
    <source>
        <dbReference type="EMBL" id="KAF7556467.1"/>
    </source>
</evidence>
<name>A0A9P5HIJ0_9HYPO</name>
<sequence length="302" mass="33085">MDRLQNIAIAGASGNIGKVVVKELLASGFNVTALQRPSSSATFPPGVKVKKVIYDSFDSWRVALEGEDAVISFLVPPATDYQNLAADAAIISKVKRFIPSEWGMDTTILGDTLFGTLLSDKTKTQAHLARLSEQNGFFSWTGISTGLWFDWGLENLSLGFDIRNKIAEIADSGNERFQTSNLSFVARVVVEVLGNPDQTADRYITIASFNISQREILALVEDISGEKWTLSPYRVDEAQKIAEKALERGDFENAFFPLLHGRLLRDGAALALQPGDNFATDVLEILEESPADAIKAWLSQAK</sequence>
<comment type="caution">
    <text evidence="4">The sequence shown here is derived from an EMBL/GenBank/DDBJ whole genome shotgun (WGS) entry which is preliminary data.</text>
</comment>
<dbReference type="EMBL" id="JAANBB010000012">
    <property type="protein sequence ID" value="KAF7556467.1"/>
    <property type="molecule type" value="Genomic_DNA"/>
</dbReference>
<accession>A0A9P5HIJ0</accession>
<dbReference type="InterPro" id="IPR008030">
    <property type="entry name" value="NmrA-like"/>
</dbReference>
<dbReference type="Pfam" id="PF05368">
    <property type="entry name" value="NmrA"/>
    <property type="match status" value="1"/>
</dbReference>
<evidence type="ECO:0000313" key="5">
    <source>
        <dbReference type="Proteomes" id="UP000722485"/>
    </source>
</evidence>
<dbReference type="PANTHER" id="PTHR47706">
    <property type="entry name" value="NMRA-LIKE FAMILY PROTEIN"/>
    <property type="match status" value="1"/>
</dbReference>
<keyword evidence="5" id="KW-1185">Reference proteome</keyword>
<protein>
    <recommendedName>
        <fullName evidence="3">NmrA-like domain-containing protein</fullName>
    </recommendedName>
</protein>
<dbReference type="CDD" id="cd05259">
    <property type="entry name" value="PCBER_SDR_a"/>
    <property type="match status" value="1"/>
</dbReference>
<dbReference type="InterPro" id="IPR045312">
    <property type="entry name" value="PCBER-like"/>
</dbReference>
<dbReference type="Gene3D" id="3.40.50.720">
    <property type="entry name" value="NAD(P)-binding Rossmann-like Domain"/>
    <property type="match status" value="1"/>
</dbReference>
<dbReference type="AlphaFoldDB" id="A0A9P5HIJ0"/>
<dbReference type="GO" id="GO:0016491">
    <property type="term" value="F:oxidoreductase activity"/>
    <property type="evidence" value="ECO:0007669"/>
    <property type="project" value="UniProtKB-KW"/>
</dbReference>
<evidence type="ECO:0000256" key="1">
    <source>
        <dbReference type="ARBA" id="ARBA00022857"/>
    </source>
</evidence>
<dbReference type="InterPro" id="IPR036291">
    <property type="entry name" value="NAD(P)-bd_dom_sf"/>
</dbReference>
<evidence type="ECO:0000259" key="3">
    <source>
        <dbReference type="Pfam" id="PF05368"/>
    </source>
</evidence>